<dbReference type="EMBL" id="PGCJ01000188">
    <property type="protein sequence ID" value="PLW39918.1"/>
    <property type="molecule type" value="Genomic_DNA"/>
</dbReference>
<dbReference type="AlphaFoldDB" id="A0A2N5UQ77"/>
<evidence type="ECO:0000313" key="2">
    <source>
        <dbReference type="Proteomes" id="UP000235388"/>
    </source>
</evidence>
<evidence type="ECO:0000313" key="1">
    <source>
        <dbReference type="EMBL" id="PLW39918.1"/>
    </source>
</evidence>
<keyword evidence="2" id="KW-1185">Reference proteome</keyword>
<reference evidence="1 2" key="1">
    <citation type="submission" date="2017-11" db="EMBL/GenBank/DDBJ databases">
        <title>De novo assembly and phasing of dikaryotic genomes from two isolates of Puccinia coronata f. sp. avenae, the causal agent of oat crown rust.</title>
        <authorList>
            <person name="Miller M.E."/>
            <person name="Zhang Y."/>
            <person name="Omidvar V."/>
            <person name="Sperschneider J."/>
            <person name="Schwessinger B."/>
            <person name="Raley C."/>
            <person name="Palmer J.M."/>
            <person name="Garnica D."/>
            <person name="Upadhyaya N."/>
            <person name="Rathjen J."/>
            <person name="Taylor J.M."/>
            <person name="Park R.F."/>
            <person name="Dodds P.N."/>
            <person name="Hirsch C.D."/>
            <person name="Kianian S.F."/>
            <person name="Figueroa M."/>
        </authorList>
    </citation>
    <scope>NUCLEOTIDE SEQUENCE [LARGE SCALE GENOMIC DNA]</scope>
    <source>
        <strain evidence="1">12NC29</strain>
    </source>
</reference>
<protein>
    <submittedName>
        <fullName evidence="1">Uncharacterized protein</fullName>
    </submittedName>
</protein>
<accession>A0A2N5UQ77</accession>
<dbReference type="Proteomes" id="UP000235388">
    <property type="component" value="Unassembled WGS sequence"/>
</dbReference>
<gene>
    <name evidence="1" type="ORF">PCANC_14242</name>
</gene>
<name>A0A2N5UQ77_9BASI</name>
<proteinExistence type="predicted"/>
<organism evidence="1 2">
    <name type="scientific">Puccinia coronata f. sp. avenae</name>
    <dbReference type="NCBI Taxonomy" id="200324"/>
    <lineage>
        <taxon>Eukaryota</taxon>
        <taxon>Fungi</taxon>
        <taxon>Dikarya</taxon>
        <taxon>Basidiomycota</taxon>
        <taxon>Pucciniomycotina</taxon>
        <taxon>Pucciniomycetes</taxon>
        <taxon>Pucciniales</taxon>
        <taxon>Pucciniaceae</taxon>
        <taxon>Puccinia</taxon>
    </lineage>
</organism>
<comment type="caution">
    <text evidence="1">The sequence shown here is derived from an EMBL/GenBank/DDBJ whole genome shotgun (WGS) entry which is preliminary data.</text>
</comment>
<sequence length="75" mass="8264">MVGSKADPAILKGKEALMVAVFLETGHPEISSPLNQPELDSSPANLHVFPARPIKHDHIIINQLSDYDPERRPTI</sequence>